<evidence type="ECO:0000256" key="8">
    <source>
        <dbReference type="ARBA" id="ARBA00029295"/>
    </source>
</evidence>
<dbReference type="Pfam" id="PF01135">
    <property type="entry name" value="PCMT"/>
    <property type="match status" value="1"/>
</dbReference>
<dbReference type="EC" id="2.1.1.77" evidence="9"/>
<comment type="catalytic activity">
    <reaction evidence="8">
        <text>[protein]-L-isoaspartate + S-adenosyl-L-methionine = [protein]-L-isoaspartate alpha-methyl ester + S-adenosyl-L-homocysteine</text>
        <dbReference type="Rhea" id="RHEA:12705"/>
        <dbReference type="Rhea" id="RHEA-COMP:12143"/>
        <dbReference type="Rhea" id="RHEA-COMP:12144"/>
        <dbReference type="ChEBI" id="CHEBI:57856"/>
        <dbReference type="ChEBI" id="CHEBI:59789"/>
        <dbReference type="ChEBI" id="CHEBI:90596"/>
        <dbReference type="ChEBI" id="CHEBI:90598"/>
        <dbReference type="EC" id="2.1.1.77"/>
    </reaction>
</comment>
<accession>A0A3A6QCX4</accession>
<dbReference type="SUPFAM" id="SSF53335">
    <property type="entry name" value="S-adenosyl-L-methionine-dependent methyltransferases"/>
    <property type="match status" value="1"/>
</dbReference>
<dbReference type="GO" id="GO:0005737">
    <property type="term" value="C:cytoplasm"/>
    <property type="evidence" value="ECO:0007669"/>
    <property type="project" value="UniProtKB-SubCell"/>
</dbReference>
<dbReference type="InterPro" id="IPR029063">
    <property type="entry name" value="SAM-dependent_MTases_sf"/>
</dbReference>
<gene>
    <name evidence="10" type="ORF">DP106_09830</name>
</gene>
<keyword evidence="4 10" id="KW-0489">Methyltransferase</keyword>
<evidence type="ECO:0000256" key="5">
    <source>
        <dbReference type="ARBA" id="ARBA00022679"/>
    </source>
</evidence>
<sequence>MNMATARDRLVDSLVANDIITKSSTAEAMRAVPRHKFVDDEHQEQAYQDRPLPIGNEQTISAPHMVGHMVDLLDVDPGDRVLEIGTGCGYHAAVTGEIVGGGSVFSVEYDPDLGEAAHQRLADLSYDVAVRIGDGREGWPEEAPFDASYLTCAAAEPPSAVIEQTTTDGVVVGPFGSGQQELKRIVPGADGSYDTETIAPVRFVQMR</sequence>
<evidence type="ECO:0000313" key="10">
    <source>
        <dbReference type="EMBL" id="RJX49024.1"/>
    </source>
</evidence>
<evidence type="ECO:0000256" key="2">
    <source>
        <dbReference type="ARBA" id="ARBA00005369"/>
    </source>
</evidence>
<dbReference type="EMBL" id="QMDW01000013">
    <property type="protein sequence ID" value="RJX49024.1"/>
    <property type="molecule type" value="Genomic_DNA"/>
</dbReference>
<dbReference type="NCBIfam" id="NF001453">
    <property type="entry name" value="PRK00312.1"/>
    <property type="match status" value="1"/>
</dbReference>
<evidence type="ECO:0000313" key="11">
    <source>
        <dbReference type="Proteomes" id="UP000281564"/>
    </source>
</evidence>
<dbReference type="CDD" id="cd02440">
    <property type="entry name" value="AdoMet_MTases"/>
    <property type="match status" value="1"/>
</dbReference>
<evidence type="ECO:0000256" key="9">
    <source>
        <dbReference type="NCBIfam" id="TIGR00080"/>
    </source>
</evidence>
<keyword evidence="11" id="KW-1185">Reference proteome</keyword>
<dbReference type="InterPro" id="IPR000682">
    <property type="entry name" value="PCMT"/>
</dbReference>
<dbReference type="GO" id="GO:0030091">
    <property type="term" value="P:protein repair"/>
    <property type="evidence" value="ECO:0007669"/>
    <property type="project" value="UniProtKB-UniRule"/>
</dbReference>
<dbReference type="GO" id="GO:0032259">
    <property type="term" value="P:methylation"/>
    <property type="evidence" value="ECO:0007669"/>
    <property type="project" value="UniProtKB-KW"/>
</dbReference>
<dbReference type="PANTHER" id="PTHR11579:SF0">
    <property type="entry name" value="PROTEIN-L-ISOASPARTATE(D-ASPARTATE) O-METHYLTRANSFERASE"/>
    <property type="match status" value="1"/>
</dbReference>
<protein>
    <recommendedName>
        <fullName evidence="9">Protein-L-isoaspartate O-methyltransferase</fullName>
        <ecNumber evidence="9">2.1.1.77</ecNumber>
    </recommendedName>
</protein>
<evidence type="ECO:0000256" key="6">
    <source>
        <dbReference type="ARBA" id="ARBA00022691"/>
    </source>
</evidence>
<dbReference type="PANTHER" id="PTHR11579">
    <property type="entry name" value="PROTEIN-L-ISOASPARTATE O-METHYLTRANSFERASE"/>
    <property type="match status" value="1"/>
</dbReference>
<organism evidence="10 11">
    <name type="scientific">Halonotius pteroides</name>
    <dbReference type="NCBI Taxonomy" id="268735"/>
    <lineage>
        <taxon>Archaea</taxon>
        <taxon>Methanobacteriati</taxon>
        <taxon>Methanobacteriota</taxon>
        <taxon>Stenosarchaea group</taxon>
        <taxon>Halobacteria</taxon>
        <taxon>Halobacteriales</taxon>
        <taxon>Haloferacaceae</taxon>
        <taxon>Halonotius</taxon>
    </lineage>
</organism>
<proteinExistence type="inferred from homology"/>
<evidence type="ECO:0000256" key="7">
    <source>
        <dbReference type="ARBA" id="ARBA00025330"/>
    </source>
</evidence>
<dbReference type="GO" id="GO:0004719">
    <property type="term" value="F:protein-L-isoaspartate (D-aspartate) O-methyltransferase activity"/>
    <property type="evidence" value="ECO:0007669"/>
    <property type="project" value="UniProtKB-UniRule"/>
</dbReference>
<reference evidence="10 11" key="1">
    <citation type="submission" date="2018-06" db="EMBL/GenBank/DDBJ databases">
        <title>Halonotius sp. F13-13 a new haloarchaeeon isolated from a solar saltern from Isla Cristina, Huelva, Spain.</title>
        <authorList>
            <person name="Duran-Viseras A."/>
            <person name="Sanchez-Porro C."/>
            <person name="Ventosa A."/>
        </authorList>
    </citation>
    <scope>NUCLEOTIDE SEQUENCE [LARGE SCALE GENOMIC DNA]</scope>
    <source>
        <strain evidence="10 11">CECT 7525</strain>
    </source>
</reference>
<dbReference type="Proteomes" id="UP000281564">
    <property type="component" value="Unassembled WGS sequence"/>
</dbReference>
<dbReference type="OrthoDB" id="33618at2157"/>
<keyword evidence="3" id="KW-0963">Cytoplasm</keyword>
<evidence type="ECO:0000256" key="3">
    <source>
        <dbReference type="ARBA" id="ARBA00022490"/>
    </source>
</evidence>
<keyword evidence="5 10" id="KW-0808">Transferase</keyword>
<keyword evidence="6" id="KW-0949">S-adenosyl-L-methionine</keyword>
<dbReference type="AlphaFoldDB" id="A0A3A6QCX4"/>
<name>A0A3A6QCX4_9EURY</name>
<comment type="function">
    <text evidence="7">Catalyzes the methyl esterification of L-isoaspartyl residues in peptides and proteins that result from spontaneous decomposition of normal L-aspartyl and L-asparaginyl residues. It plays a role in the repair and/or degradation of damaged proteins.</text>
</comment>
<comment type="similarity">
    <text evidence="2">Belongs to the methyltransferase superfamily. L-isoaspartyl/D-aspartyl protein methyltransferase family.</text>
</comment>
<comment type="caution">
    <text evidence="10">The sequence shown here is derived from an EMBL/GenBank/DDBJ whole genome shotgun (WGS) entry which is preliminary data.</text>
</comment>
<dbReference type="RefSeq" id="WP_120085015.1">
    <property type="nucleotide sequence ID" value="NZ_QMDW01000013.1"/>
</dbReference>
<dbReference type="Gene3D" id="3.40.50.150">
    <property type="entry name" value="Vaccinia Virus protein VP39"/>
    <property type="match status" value="1"/>
</dbReference>
<comment type="subcellular location">
    <subcellularLocation>
        <location evidence="1">Cytoplasm</location>
    </subcellularLocation>
</comment>
<evidence type="ECO:0000256" key="1">
    <source>
        <dbReference type="ARBA" id="ARBA00004496"/>
    </source>
</evidence>
<evidence type="ECO:0000256" key="4">
    <source>
        <dbReference type="ARBA" id="ARBA00022603"/>
    </source>
</evidence>
<dbReference type="NCBIfam" id="TIGR00080">
    <property type="entry name" value="pimt"/>
    <property type="match status" value="1"/>
</dbReference>